<protein>
    <submittedName>
        <fullName evidence="1">Uncharacterized protein</fullName>
    </submittedName>
</protein>
<proteinExistence type="predicted"/>
<evidence type="ECO:0000313" key="1">
    <source>
        <dbReference type="EMBL" id="TFK46110.1"/>
    </source>
</evidence>
<reference evidence="1 2" key="1">
    <citation type="journal article" date="2019" name="Nat. Ecol. Evol.">
        <title>Megaphylogeny resolves global patterns of mushroom evolution.</title>
        <authorList>
            <person name="Varga T."/>
            <person name="Krizsan K."/>
            <person name="Foldi C."/>
            <person name="Dima B."/>
            <person name="Sanchez-Garcia M."/>
            <person name="Sanchez-Ramirez S."/>
            <person name="Szollosi G.J."/>
            <person name="Szarkandi J.G."/>
            <person name="Papp V."/>
            <person name="Albert L."/>
            <person name="Andreopoulos W."/>
            <person name="Angelini C."/>
            <person name="Antonin V."/>
            <person name="Barry K.W."/>
            <person name="Bougher N.L."/>
            <person name="Buchanan P."/>
            <person name="Buyck B."/>
            <person name="Bense V."/>
            <person name="Catcheside P."/>
            <person name="Chovatia M."/>
            <person name="Cooper J."/>
            <person name="Damon W."/>
            <person name="Desjardin D."/>
            <person name="Finy P."/>
            <person name="Geml J."/>
            <person name="Haridas S."/>
            <person name="Hughes K."/>
            <person name="Justo A."/>
            <person name="Karasinski D."/>
            <person name="Kautmanova I."/>
            <person name="Kiss B."/>
            <person name="Kocsube S."/>
            <person name="Kotiranta H."/>
            <person name="LaButti K.M."/>
            <person name="Lechner B.E."/>
            <person name="Liimatainen K."/>
            <person name="Lipzen A."/>
            <person name="Lukacs Z."/>
            <person name="Mihaltcheva S."/>
            <person name="Morgado L.N."/>
            <person name="Niskanen T."/>
            <person name="Noordeloos M.E."/>
            <person name="Ohm R.A."/>
            <person name="Ortiz-Santana B."/>
            <person name="Ovrebo C."/>
            <person name="Racz N."/>
            <person name="Riley R."/>
            <person name="Savchenko A."/>
            <person name="Shiryaev A."/>
            <person name="Soop K."/>
            <person name="Spirin V."/>
            <person name="Szebenyi C."/>
            <person name="Tomsovsky M."/>
            <person name="Tulloss R.E."/>
            <person name="Uehling J."/>
            <person name="Grigoriev I.V."/>
            <person name="Vagvolgyi C."/>
            <person name="Papp T."/>
            <person name="Martin F.M."/>
            <person name="Miettinen O."/>
            <person name="Hibbett D.S."/>
            <person name="Nagy L.G."/>
        </authorList>
    </citation>
    <scope>NUCLEOTIDE SEQUENCE [LARGE SCALE GENOMIC DNA]</scope>
    <source>
        <strain evidence="1 2">OMC1185</strain>
    </source>
</reference>
<name>A0A5C3MLD1_9AGAM</name>
<keyword evidence="2" id="KW-1185">Reference proteome</keyword>
<accession>A0A5C3MLD1</accession>
<sequence>MGFETRNRHGLRIQDGEPASSYRRGKAIHMCIACDGMNVSSSYITRRPSAMARLWISPKELGYELGDRTYRIGHTDGQNDVLHIFRVIDACLVGMSKLYRVSAYLPVRNEIAIEPGWLPII</sequence>
<dbReference type="Proteomes" id="UP000305948">
    <property type="component" value="Unassembled WGS sequence"/>
</dbReference>
<dbReference type="AlphaFoldDB" id="A0A5C3MLD1"/>
<evidence type="ECO:0000313" key="2">
    <source>
        <dbReference type="Proteomes" id="UP000305948"/>
    </source>
</evidence>
<dbReference type="EMBL" id="ML213533">
    <property type="protein sequence ID" value="TFK46110.1"/>
    <property type="molecule type" value="Genomic_DNA"/>
</dbReference>
<organism evidence="1 2">
    <name type="scientific">Heliocybe sulcata</name>
    <dbReference type="NCBI Taxonomy" id="5364"/>
    <lineage>
        <taxon>Eukaryota</taxon>
        <taxon>Fungi</taxon>
        <taxon>Dikarya</taxon>
        <taxon>Basidiomycota</taxon>
        <taxon>Agaricomycotina</taxon>
        <taxon>Agaricomycetes</taxon>
        <taxon>Gloeophyllales</taxon>
        <taxon>Gloeophyllaceae</taxon>
        <taxon>Heliocybe</taxon>
    </lineage>
</organism>
<gene>
    <name evidence="1" type="ORF">OE88DRAFT_1054903</name>
</gene>